<accession>A0ABR1HK87</accession>
<feature type="compositionally biased region" description="Polar residues" evidence="1">
    <location>
        <begin position="306"/>
        <end position="315"/>
    </location>
</feature>
<evidence type="ECO:0000313" key="3">
    <source>
        <dbReference type="Proteomes" id="UP001498421"/>
    </source>
</evidence>
<organism evidence="2 3">
    <name type="scientific">Neonectria magnoliae</name>
    <dbReference type="NCBI Taxonomy" id="2732573"/>
    <lineage>
        <taxon>Eukaryota</taxon>
        <taxon>Fungi</taxon>
        <taxon>Dikarya</taxon>
        <taxon>Ascomycota</taxon>
        <taxon>Pezizomycotina</taxon>
        <taxon>Sordariomycetes</taxon>
        <taxon>Hypocreomycetidae</taxon>
        <taxon>Hypocreales</taxon>
        <taxon>Nectriaceae</taxon>
        <taxon>Neonectria</taxon>
    </lineage>
</organism>
<comment type="caution">
    <text evidence="2">The sequence shown here is derived from an EMBL/GenBank/DDBJ whole genome shotgun (WGS) entry which is preliminary data.</text>
</comment>
<protein>
    <submittedName>
        <fullName evidence="2">Uncharacterized protein</fullName>
    </submittedName>
</protein>
<proteinExistence type="predicted"/>
<keyword evidence="3" id="KW-1185">Reference proteome</keyword>
<evidence type="ECO:0000313" key="2">
    <source>
        <dbReference type="EMBL" id="KAK7421143.1"/>
    </source>
</evidence>
<dbReference type="Proteomes" id="UP001498421">
    <property type="component" value="Unassembled WGS sequence"/>
</dbReference>
<gene>
    <name evidence="2" type="ORF">QQZ08_010073</name>
</gene>
<name>A0ABR1HK87_9HYPO</name>
<reference evidence="2 3" key="1">
    <citation type="journal article" date="2025" name="Microbiol. Resour. Announc.">
        <title>Draft genome sequences for Neonectria magnoliae and Neonectria punicea, canker pathogens of Liriodendron tulipifera and Acer saccharum in West Virginia.</title>
        <authorList>
            <person name="Petronek H.M."/>
            <person name="Kasson M.T."/>
            <person name="Metheny A.M."/>
            <person name="Stauder C.M."/>
            <person name="Lovett B."/>
            <person name="Lynch S.C."/>
            <person name="Garnas J.R."/>
            <person name="Kasson L.R."/>
            <person name="Stajich J.E."/>
        </authorList>
    </citation>
    <scope>NUCLEOTIDE SEQUENCE [LARGE SCALE GENOMIC DNA]</scope>
    <source>
        <strain evidence="2 3">NRRL 64651</strain>
    </source>
</reference>
<evidence type="ECO:0000256" key="1">
    <source>
        <dbReference type="SAM" id="MobiDB-lite"/>
    </source>
</evidence>
<dbReference type="EMBL" id="JAZAVK010000124">
    <property type="protein sequence ID" value="KAK7421143.1"/>
    <property type="molecule type" value="Genomic_DNA"/>
</dbReference>
<feature type="region of interest" description="Disordered" evidence="1">
    <location>
        <begin position="306"/>
        <end position="334"/>
    </location>
</feature>
<sequence length="334" mass="37098">MTLESAVWKALDQLPETLDETYERILVAIPAEWRDIVWRTMSLLICVCPVPLKRLITFASTTSDFQSETTEDEPSEGAFQEVMGCLITVEIAKTPNTCSCGSRCLVPLQTGYMNQHEQHARLTHYTIKESLESSRLGRSSASFYFLPSSQALAHSIKVMVKAQVSSNSRHDAPWQEISFTADLNGRGSWRSPDLAVLVRLICRDLYATTTTILLRYTPEQVASLCMHRVKLWENIPMVGWLDRDHFDKYLLLFLERCGAAFRTAVTVSILISAKVPTNPENVRVTPLQLAVCQLQVDILKACSTTGQTPTPSAAQTDGPRGGSGSSRAVKVPFS</sequence>